<organism evidence="2 3">
    <name type="scientific">Faecalicoccus acidiformans</name>
    <dbReference type="NCBI Taxonomy" id="915173"/>
    <lineage>
        <taxon>Bacteria</taxon>
        <taxon>Bacillati</taxon>
        <taxon>Bacillota</taxon>
        <taxon>Erysipelotrichia</taxon>
        <taxon>Erysipelotrichales</taxon>
        <taxon>Erysipelotrichaceae</taxon>
        <taxon>Faecalicoccus</taxon>
    </lineage>
</organism>
<accession>A0ABS2FNC3</accession>
<dbReference type="RefSeq" id="WP_204685118.1">
    <property type="nucleotide sequence ID" value="NZ_JACJLU010000002.1"/>
</dbReference>
<evidence type="ECO:0000313" key="2">
    <source>
        <dbReference type="EMBL" id="MBM6831090.1"/>
    </source>
</evidence>
<dbReference type="Proteomes" id="UP000775500">
    <property type="component" value="Unassembled WGS sequence"/>
</dbReference>
<dbReference type="InterPro" id="IPR025463">
    <property type="entry name" value="DUF4314"/>
</dbReference>
<reference evidence="2 3" key="1">
    <citation type="journal article" date="2021" name="Sci. Rep.">
        <title>The distribution of antibiotic resistance genes in chicken gut microbiota commensals.</title>
        <authorList>
            <person name="Juricova H."/>
            <person name="Matiasovicova J."/>
            <person name="Kubasova T."/>
            <person name="Cejkova D."/>
            <person name="Rychlik I."/>
        </authorList>
    </citation>
    <scope>NUCLEOTIDE SEQUENCE [LARGE SCALE GENOMIC DNA]</scope>
    <source>
        <strain evidence="2 3">An423</strain>
    </source>
</reference>
<keyword evidence="3" id="KW-1185">Reference proteome</keyword>
<proteinExistence type="predicted"/>
<feature type="domain" description="DUF4314" evidence="1">
    <location>
        <begin position="3"/>
        <end position="51"/>
    </location>
</feature>
<name>A0ABS2FNC3_9FIRM</name>
<comment type="caution">
    <text evidence="2">The sequence shown here is derived from an EMBL/GenBank/DDBJ whole genome shotgun (WGS) entry which is preliminary data.</text>
</comment>
<dbReference type="Pfam" id="PF14192">
    <property type="entry name" value="DUF4314"/>
    <property type="match status" value="1"/>
</dbReference>
<evidence type="ECO:0000313" key="3">
    <source>
        <dbReference type="Proteomes" id="UP000775500"/>
    </source>
</evidence>
<sequence length="66" mass="7446">MNSNMVEYLRKKYPTGTKIRIVRMEGEPQYTGKEGIVELVDDAGQIHGTWGGCALLDSDKFEIILE</sequence>
<gene>
    <name evidence="2" type="ORF">H5982_03060</name>
</gene>
<evidence type="ECO:0000259" key="1">
    <source>
        <dbReference type="Pfam" id="PF14192"/>
    </source>
</evidence>
<dbReference type="EMBL" id="JACJLU010000002">
    <property type="protein sequence ID" value="MBM6831090.1"/>
    <property type="molecule type" value="Genomic_DNA"/>
</dbReference>
<protein>
    <submittedName>
        <fullName evidence="2">DUF4314 domain-containing protein</fullName>
    </submittedName>
</protein>